<dbReference type="PATRIC" id="fig|608538.5.peg.1452"/>
<accession>D3DJ81</accession>
<organism evidence="3 4">
    <name type="scientific">Hydrogenobacter thermophilus (strain DSM 6534 / IAM 12695 / TK-6)</name>
    <dbReference type="NCBI Taxonomy" id="608538"/>
    <lineage>
        <taxon>Bacteria</taxon>
        <taxon>Pseudomonadati</taxon>
        <taxon>Aquificota</taxon>
        <taxon>Aquificia</taxon>
        <taxon>Aquificales</taxon>
        <taxon>Aquificaceae</taxon>
        <taxon>Hydrogenobacter</taxon>
    </lineage>
</organism>
<dbReference type="EMBL" id="AP011112">
    <property type="protein sequence ID" value="BAI69883.1"/>
    <property type="molecule type" value="Genomic_DNA"/>
</dbReference>
<proteinExistence type="predicted"/>
<dbReference type="GO" id="GO:0003924">
    <property type="term" value="F:GTPase activity"/>
    <property type="evidence" value="ECO:0007669"/>
    <property type="project" value="InterPro"/>
</dbReference>
<name>D3DJ81_HYDTT</name>
<protein>
    <submittedName>
        <fullName evidence="3">Gliding motility protein</fullName>
    </submittedName>
</protein>
<evidence type="ECO:0000256" key="2">
    <source>
        <dbReference type="ARBA" id="ARBA00023134"/>
    </source>
</evidence>
<dbReference type="SUPFAM" id="SSF52540">
    <property type="entry name" value="P-loop containing nucleoside triphosphate hydrolases"/>
    <property type="match status" value="1"/>
</dbReference>
<dbReference type="OrthoDB" id="9779858at2"/>
<dbReference type="Gene3D" id="3.40.50.300">
    <property type="entry name" value="P-loop containing nucleotide triphosphate hydrolases"/>
    <property type="match status" value="1"/>
</dbReference>
<dbReference type="Pfam" id="PF00025">
    <property type="entry name" value="Arf"/>
    <property type="match status" value="1"/>
</dbReference>
<dbReference type="STRING" id="608538.HTH_1432"/>
<evidence type="ECO:0000313" key="4">
    <source>
        <dbReference type="Proteomes" id="UP000002574"/>
    </source>
</evidence>
<dbReference type="KEGG" id="hte:Hydth_1421"/>
<dbReference type="KEGG" id="hth:HTH_1432"/>
<keyword evidence="4" id="KW-1185">Reference proteome</keyword>
<dbReference type="PANTHER" id="PTHR42708">
    <property type="entry name" value="ATP/GTP-BINDING PROTEIN-RELATED"/>
    <property type="match status" value="1"/>
</dbReference>
<evidence type="ECO:0000313" key="3">
    <source>
        <dbReference type="EMBL" id="BAI69883.1"/>
    </source>
</evidence>
<dbReference type="InterPro" id="IPR006689">
    <property type="entry name" value="Small_GTPase_ARF/SAR"/>
</dbReference>
<dbReference type="AlphaFoldDB" id="D3DJ81"/>
<dbReference type="eggNOG" id="COG1100">
    <property type="taxonomic scope" value="Bacteria"/>
</dbReference>
<dbReference type="RefSeq" id="WP_012964063.1">
    <property type="nucleotide sequence ID" value="NC_013799.1"/>
</dbReference>
<keyword evidence="1" id="KW-0547">Nucleotide-binding</keyword>
<reference evidence="3 4" key="1">
    <citation type="journal article" date="2010" name="J. Bacteriol.">
        <title>Complete genome sequence of the thermophilic, obligately chemolithoautotrophic hydrogen-oxidizing bacterium Hydrogenobacter thermophilus TK-6.</title>
        <authorList>
            <person name="Arai H."/>
            <person name="Kanbe H."/>
            <person name="Ishii M."/>
            <person name="Igarashi Y."/>
        </authorList>
    </citation>
    <scope>NUCLEOTIDE SEQUENCE [LARGE SCALE GENOMIC DNA]</scope>
    <source>
        <strain evidence="4">DSM 6534 / IAM 12695 / TK-6 [Tokyo]</strain>
    </source>
</reference>
<evidence type="ECO:0000256" key="1">
    <source>
        <dbReference type="ARBA" id="ARBA00022741"/>
    </source>
</evidence>
<dbReference type="PRINTS" id="PR00449">
    <property type="entry name" value="RASTRNSFRMNG"/>
</dbReference>
<dbReference type="InterPro" id="IPR052705">
    <property type="entry name" value="Gliding_Motility_GTPase"/>
</dbReference>
<dbReference type="InterPro" id="IPR027417">
    <property type="entry name" value="P-loop_NTPase"/>
</dbReference>
<dbReference type="GO" id="GO:0005525">
    <property type="term" value="F:GTP binding"/>
    <property type="evidence" value="ECO:0007669"/>
    <property type="project" value="UniProtKB-KW"/>
</dbReference>
<gene>
    <name evidence="3" type="primary">mglA2</name>
    <name evidence="3" type="ordered locus">HTH_1432</name>
</gene>
<dbReference type="CDD" id="cd00882">
    <property type="entry name" value="Ras_like_GTPase"/>
    <property type="match status" value="1"/>
</dbReference>
<keyword evidence="2" id="KW-0342">GTP-binding</keyword>
<dbReference type="Proteomes" id="UP000002574">
    <property type="component" value="Chromosome"/>
</dbReference>
<dbReference type="PANTHER" id="PTHR42708:SF1">
    <property type="entry name" value="GLIDING MOTILITY PROTEIN MGLA"/>
    <property type="match status" value="1"/>
</dbReference>
<dbReference type="PROSITE" id="PS51419">
    <property type="entry name" value="RAB"/>
    <property type="match status" value="1"/>
</dbReference>
<sequence length="190" mass="21332">MLLDISKKVVKLKVVYYGPAQSGKTTNLEQLSKMEGLSLMKIDTHGERTLVFDFATKKVNMGGMEISFALYTVPGQDIYTDIRLTVMRGVDGLVFVADAQRERLKENAEFLKLLREDLKKVGKSYESIPMVIQYNKMDLPNALDFDTLEKEINSEGMTSLSASAIKGEGVLETFNLLTSKMLYKIKQMVG</sequence>